<evidence type="ECO:0000313" key="3">
    <source>
        <dbReference type="EMBL" id="MDQ0444478.1"/>
    </source>
</evidence>
<evidence type="ECO:0000313" key="4">
    <source>
        <dbReference type="Proteomes" id="UP001236369"/>
    </source>
</evidence>
<dbReference type="EC" id="4.6.1.1" evidence="3"/>
<organism evidence="3 4">
    <name type="scientific">Methylobacterium persicinum</name>
    <dbReference type="NCBI Taxonomy" id="374426"/>
    <lineage>
        <taxon>Bacteria</taxon>
        <taxon>Pseudomonadati</taxon>
        <taxon>Pseudomonadota</taxon>
        <taxon>Alphaproteobacteria</taxon>
        <taxon>Hyphomicrobiales</taxon>
        <taxon>Methylobacteriaceae</taxon>
        <taxon>Methylobacterium</taxon>
    </lineage>
</organism>
<dbReference type="Gene3D" id="3.30.70.1230">
    <property type="entry name" value="Nucleotide cyclase"/>
    <property type="match status" value="1"/>
</dbReference>
<dbReference type="Pfam" id="PF00211">
    <property type="entry name" value="Guanylate_cyc"/>
    <property type="match status" value="1"/>
</dbReference>
<dbReference type="GO" id="GO:0004016">
    <property type="term" value="F:adenylate cyclase activity"/>
    <property type="evidence" value="ECO:0007669"/>
    <property type="project" value="UniProtKB-EC"/>
</dbReference>
<keyword evidence="3" id="KW-0456">Lyase</keyword>
<name>A0ABU0HRL1_9HYPH</name>
<keyword evidence="4" id="KW-1185">Reference proteome</keyword>
<evidence type="ECO:0000256" key="1">
    <source>
        <dbReference type="SAM" id="MobiDB-lite"/>
    </source>
</evidence>
<dbReference type="PANTHER" id="PTHR43081">
    <property type="entry name" value="ADENYLATE CYCLASE, TERMINAL-DIFFERENTIATION SPECIFIC-RELATED"/>
    <property type="match status" value="1"/>
</dbReference>
<dbReference type="PANTHER" id="PTHR43081:SF11">
    <property type="entry name" value="BLR2264 PROTEIN"/>
    <property type="match status" value="1"/>
</dbReference>
<comment type="caution">
    <text evidence="3">The sequence shown here is derived from an EMBL/GenBank/DDBJ whole genome shotgun (WGS) entry which is preliminary data.</text>
</comment>
<feature type="domain" description="Guanylate cyclase" evidence="2">
    <location>
        <begin position="235"/>
        <end position="366"/>
    </location>
</feature>
<dbReference type="SUPFAM" id="SSF55073">
    <property type="entry name" value="Nucleotide cyclase"/>
    <property type="match status" value="1"/>
</dbReference>
<dbReference type="InterPro" id="IPR050697">
    <property type="entry name" value="Adenylyl/Guanylyl_Cyclase_3/4"/>
</dbReference>
<dbReference type="InterPro" id="IPR001054">
    <property type="entry name" value="A/G_cyclase"/>
</dbReference>
<dbReference type="SMART" id="SM00044">
    <property type="entry name" value="CYCc"/>
    <property type="match status" value="1"/>
</dbReference>
<dbReference type="PROSITE" id="PS50125">
    <property type="entry name" value="GUANYLATE_CYCLASE_2"/>
    <property type="match status" value="1"/>
</dbReference>
<feature type="region of interest" description="Disordered" evidence="1">
    <location>
        <begin position="1"/>
        <end position="23"/>
    </location>
</feature>
<accession>A0ABU0HRL1</accession>
<protein>
    <submittedName>
        <fullName evidence="3">Adenylate cyclase</fullName>
        <ecNumber evidence="3">4.6.1.1</ecNumber>
    </submittedName>
</protein>
<dbReference type="RefSeq" id="WP_238247409.1">
    <property type="nucleotide sequence ID" value="NZ_BPQX01000009.1"/>
</dbReference>
<dbReference type="CDD" id="cd07302">
    <property type="entry name" value="CHD"/>
    <property type="match status" value="1"/>
</dbReference>
<sequence length="419" mass="45771">MLERRPPLPGIPTADADGSETGDVPFGALEHSVGIRDWLLGEGARIDKAERMLEGLAERLIEIGVPIDRASTAIDTLHSEYAGVGRVWTRNSGVTVRLFPHGSRSQDAYLRSPFATVHQTGDWLILDLSETPDDAYAIVPDLKAEGFTHYVVAPLFFTNGTQNGITFATKCPTGFERQHIAILRFIMPALAAVMEMRVLNKQLDHVLRVYVGDEPHRAILSGDIRRGQVTRIRSAILFADMRDYTRISADMTPEEAVALLNIFFDCLVPPIEGEGGEVLKYLGDGLLAIFRESGDDLGGAAKGALTAAQHILAAIDEANALHQFPVPIQAGIALHHGEAAYGNVGSGSRLDFTVIGRDVNLASRLAKLNRGLGEELLMSKPFVDFLWGDPVSVGTHVLHGFEEPMAVFKPKFLRPRKRD</sequence>
<proteinExistence type="predicted"/>
<reference evidence="3 4" key="1">
    <citation type="submission" date="2023-07" db="EMBL/GenBank/DDBJ databases">
        <title>Genomic Encyclopedia of Type Strains, Phase IV (KMG-IV): sequencing the most valuable type-strain genomes for metagenomic binning, comparative biology and taxonomic classification.</title>
        <authorList>
            <person name="Goeker M."/>
        </authorList>
    </citation>
    <scope>NUCLEOTIDE SEQUENCE [LARGE SCALE GENOMIC DNA]</scope>
    <source>
        <strain evidence="3 4">DSM 19562</strain>
    </source>
</reference>
<dbReference type="EMBL" id="JAUSVV010000012">
    <property type="protein sequence ID" value="MDQ0444478.1"/>
    <property type="molecule type" value="Genomic_DNA"/>
</dbReference>
<dbReference type="InterPro" id="IPR029787">
    <property type="entry name" value="Nucleotide_cyclase"/>
</dbReference>
<evidence type="ECO:0000259" key="2">
    <source>
        <dbReference type="PROSITE" id="PS50125"/>
    </source>
</evidence>
<dbReference type="Proteomes" id="UP001236369">
    <property type="component" value="Unassembled WGS sequence"/>
</dbReference>
<gene>
    <name evidence="3" type="ORF">QO016_003989</name>
</gene>